<organism evidence="2 3">
    <name type="scientific">Pseudoduganella albidiflava</name>
    <dbReference type="NCBI Taxonomy" id="321983"/>
    <lineage>
        <taxon>Bacteria</taxon>
        <taxon>Pseudomonadati</taxon>
        <taxon>Pseudomonadota</taxon>
        <taxon>Betaproteobacteria</taxon>
        <taxon>Burkholderiales</taxon>
        <taxon>Oxalobacteraceae</taxon>
        <taxon>Telluria group</taxon>
        <taxon>Pseudoduganella</taxon>
    </lineage>
</organism>
<gene>
    <name evidence="2" type="ORF">GCM10007387_15280</name>
</gene>
<comment type="caution">
    <text evidence="2">The sequence shown here is derived from an EMBL/GenBank/DDBJ whole genome shotgun (WGS) entry which is preliminary data.</text>
</comment>
<evidence type="ECO:0000313" key="3">
    <source>
        <dbReference type="Proteomes" id="UP000628442"/>
    </source>
</evidence>
<reference evidence="2" key="2">
    <citation type="submission" date="2022-12" db="EMBL/GenBank/DDBJ databases">
        <authorList>
            <person name="Sun Q."/>
            <person name="Kim S."/>
        </authorList>
    </citation>
    <scope>NUCLEOTIDE SEQUENCE</scope>
    <source>
        <strain evidence="2">KCTC 12343</strain>
    </source>
</reference>
<name>A0AA87XV81_9BURK</name>
<dbReference type="EMBL" id="BMWV01000003">
    <property type="protein sequence ID" value="GGY34287.1"/>
    <property type="molecule type" value="Genomic_DNA"/>
</dbReference>
<evidence type="ECO:0000313" key="2">
    <source>
        <dbReference type="EMBL" id="GGY34287.1"/>
    </source>
</evidence>
<dbReference type="AlphaFoldDB" id="A0AA87XV81"/>
<reference evidence="2" key="1">
    <citation type="journal article" date="2014" name="Int. J. Syst. Evol. Microbiol.">
        <title>Complete genome sequence of Corynebacterium casei LMG S-19264T (=DSM 44701T), isolated from a smear-ripened cheese.</title>
        <authorList>
            <consortium name="US DOE Joint Genome Institute (JGI-PGF)"/>
            <person name="Walter F."/>
            <person name="Albersmeier A."/>
            <person name="Kalinowski J."/>
            <person name="Ruckert C."/>
        </authorList>
    </citation>
    <scope>NUCLEOTIDE SEQUENCE</scope>
    <source>
        <strain evidence="2">KCTC 12343</strain>
    </source>
</reference>
<evidence type="ECO:0000256" key="1">
    <source>
        <dbReference type="SAM" id="MobiDB-lite"/>
    </source>
</evidence>
<feature type="region of interest" description="Disordered" evidence="1">
    <location>
        <begin position="1"/>
        <end position="32"/>
    </location>
</feature>
<protein>
    <submittedName>
        <fullName evidence="2">Uncharacterized protein</fullName>
    </submittedName>
</protein>
<proteinExistence type="predicted"/>
<sequence>MEAEEREENDWHARANPDDQTAMQSGERDDERVDGCDVIRAIMPDNVAIGKLWLAHGTAAPRAAAPAMRRVASAPQYRA</sequence>
<accession>A0AA87XV81</accession>
<dbReference type="Proteomes" id="UP000628442">
    <property type="component" value="Unassembled WGS sequence"/>
</dbReference>